<dbReference type="Gene3D" id="3.40.630.30">
    <property type="match status" value="1"/>
</dbReference>
<dbReference type="InterPro" id="IPR045057">
    <property type="entry name" value="Gcn5-rel_NAT"/>
</dbReference>
<dbReference type="Pfam" id="PF14542">
    <property type="entry name" value="Acetyltransf_CG"/>
    <property type="match status" value="1"/>
</dbReference>
<dbReference type="RefSeq" id="XP_002500592.1">
    <property type="nucleotide sequence ID" value="XM_002500546.1"/>
</dbReference>
<feature type="region of interest" description="Disordered" evidence="1">
    <location>
        <begin position="1"/>
        <end position="22"/>
    </location>
</feature>
<dbReference type="InterPro" id="IPR031165">
    <property type="entry name" value="GNAT_YJDJ"/>
</dbReference>
<dbReference type="SUPFAM" id="SSF55729">
    <property type="entry name" value="Acyl-CoA N-acyltransferases (Nat)"/>
    <property type="match status" value="1"/>
</dbReference>
<feature type="domain" description="N-acetyltransferase" evidence="2">
    <location>
        <begin position="56"/>
        <end position="146"/>
    </location>
</feature>
<dbReference type="OrthoDB" id="74247at2759"/>
<reference evidence="3 4" key="1">
    <citation type="journal article" date="2009" name="Science">
        <title>Green evolution and dynamic adaptations revealed by genomes of the marine picoeukaryotes Micromonas.</title>
        <authorList>
            <person name="Worden A.Z."/>
            <person name="Lee J.H."/>
            <person name="Mock T."/>
            <person name="Rouze P."/>
            <person name="Simmons M.P."/>
            <person name="Aerts A.L."/>
            <person name="Allen A.E."/>
            <person name="Cuvelier M.L."/>
            <person name="Derelle E."/>
            <person name="Everett M.V."/>
            <person name="Foulon E."/>
            <person name="Grimwood J."/>
            <person name="Gundlach H."/>
            <person name="Henrissat B."/>
            <person name="Napoli C."/>
            <person name="McDonald S.M."/>
            <person name="Parker M.S."/>
            <person name="Rombauts S."/>
            <person name="Salamov A."/>
            <person name="Von Dassow P."/>
            <person name="Badger J.H."/>
            <person name="Coutinho P.M."/>
            <person name="Demir E."/>
            <person name="Dubchak I."/>
            <person name="Gentemann C."/>
            <person name="Eikrem W."/>
            <person name="Gready J.E."/>
            <person name="John U."/>
            <person name="Lanier W."/>
            <person name="Lindquist E.A."/>
            <person name="Lucas S."/>
            <person name="Mayer K.F."/>
            <person name="Moreau H."/>
            <person name="Not F."/>
            <person name="Otillar R."/>
            <person name="Panaud O."/>
            <person name="Pangilinan J."/>
            <person name="Paulsen I."/>
            <person name="Piegu B."/>
            <person name="Poliakov A."/>
            <person name="Robbens S."/>
            <person name="Schmutz J."/>
            <person name="Toulza E."/>
            <person name="Wyss T."/>
            <person name="Zelensky A."/>
            <person name="Zhou K."/>
            <person name="Armbrust E.V."/>
            <person name="Bhattacharya D."/>
            <person name="Goodenough U.W."/>
            <person name="Van de Peer Y."/>
            <person name="Grigoriev I.V."/>
        </authorList>
    </citation>
    <scope>NUCLEOTIDE SEQUENCE [LARGE SCALE GENOMIC DNA]</scope>
    <source>
        <strain evidence="4">RCC299 / NOUM17</strain>
    </source>
</reference>
<dbReference type="PANTHER" id="PTHR31435">
    <property type="entry name" value="PROTEIN NATD1"/>
    <property type="match status" value="1"/>
</dbReference>
<organism evidence="3 4">
    <name type="scientific">Micromonas commoda (strain RCC299 / NOUM17 / CCMP2709)</name>
    <name type="common">Picoplanktonic green alga</name>
    <dbReference type="NCBI Taxonomy" id="296587"/>
    <lineage>
        <taxon>Eukaryota</taxon>
        <taxon>Viridiplantae</taxon>
        <taxon>Chlorophyta</taxon>
        <taxon>Mamiellophyceae</taxon>
        <taxon>Mamiellales</taxon>
        <taxon>Mamiellaceae</taxon>
        <taxon>Micromonas</taxon>
    </lineage>
</organism>
<accession>C1E233</accession>
<dbReference type="InParanoid" id="C1E233"/>
<keyword evidence="4" id="KW-1185">Reference proteome</keyword>
<feature type="compositionally biased region" description="Basic and acidic residues" evidence="1">
    <location>
        <begin position="1"/>
        <end position="10"/>
    </location>
</feature>
<dbReference type="EMBL" id="CP001324">
    <property type="protein sequence ID" value="ACO61850.1"/>
    <property type="molecule type" value="Genomic_DNA"/>
</dbReference>
<dbReference type="InterPro" id="IPR016181">
    <property type="entry name" value="Acyl_CoA_acyltransferase"/>
</dbReference>
<dbReference type="PROSITE" id="PS51729">
    <property type="entry name" value="GNAT_YJDJ"/>
    <property type="match status" value="1"/>
</dbReference>
<proteinExistence type="predicted"/>
<evidence type="ECO:0000313" key="4">
    <source>
        <dbReference type="Proteomes" id="UP000002009"/>
    </source>
</evidence>
<evidence type="ECO:0000313" key="3">
    <source>
        <dbReference type="EMBL" id="ACO61850.1"/>
    </source>
</evidence>
<dbReference type="PANTHER" id="PTHR31435:SF9">
    <property type="entry name" value="PROTEIN NATD1"/>
    <property type="match status" value="1"/>
</dbReference>
<dbReference type="GeneID" id="8241783"/>
<dbReference type="Proteomes" id="UP000002009">
    <property type="component" value="Chromosome 3"/>
</dbReference>
<name>C1E233_MICCC</name>
<evidence type="ECO:0000259" key="2">
    <source>
        <dbReference type="PROSITE" id="PS51729"/>
    </source>
</evidence>
<dbReference type="KEGG" id="mis:MICPUN_57093"/>
<sequence length="149" mass="17170">MSSSDVKHLADPSSPGAGRFTFVIKGKPEPWTKFRKRASGEKDVPEPENEAYVAYEIRFFIDPYELEPPKRKANTVGVERSNGTMMLWHTYVPESQRGKGIAEIIVEEAMEWASANSLSVDSSCSYVNETFMKRPHNRQRWKHIMIRDY</sequence>
<dbReference type="AlphaFoldDB" id="C1E233"/>
<evidence type="ECO:0000256" key="1">
    <source>
        <dbReference type="SAM" id="MobiDB-lite"/>
    </source>
</evidence>
<gene>
    <name evidence="3" type="ORF">MICPUN_57093</name>
</gene>
<protein>
    <recommendedName>
        <fullName evidence="2">N-acetyltransferase domain-containing protein</fullName>
    </recommendedName>
</protein>